<dbReference type="GO" id="GO:0000150">
    <property type="term" value="F:DNA strand exchange activity"/>
    <property type="evidence" value="ECO:0007669"/>
    <property type="project" value="TreeGrafter"/>
</dbReference>
<keyword evidence="1" id="KW-0238">DNA-binding</keyword>
<organism evidence="5 6">
    <name type="scientific">Candidatus Dojkabacteria bacterium</name>
    <dbReference type="NCBI Taxonomy" id="2099670"/>
    <lineage>
        <taxon>Bacteria</taxon>
        <taxon>Candidatus Dojkabacteria</taxon>
    </lineage>
</organism>
<evidence type="ECO:0000313" key="6">
    <source>
        <dbReference type="Proteomes" id="UP000576550"/>
    </source>
</evidence>
<name>A0A832QBR2_9BACT</name>
<keyword evidence="3" id="KW-0175">Coiled coil</keyword>
<evidence type="ECO:0000256" key="3">
    <source>
        <dbReference type="SAM" id="Coils"/>
    </source>
</evidence>
<sequence>MYEGEEIKGKYPPLISSELFYKVQEVLSGTAHPKTQGKNEYAYTGLVKCGVCGGNMSGTIRKGITYYRCLHRYEPCKSNKGQRPSYLRETLIDEEITELLLKIQVSDKQFNKLIPYVSDFFEDEKSKYRYEIIQLKGKLTEAQRNLDFYNKELFTIKRVPEKERDKDWLMDKEGLEGLRENAHQEKEMYERQISKAENLKDTVPTLMFNFLKGIKIVGSRFKTASPSNKRQIVDTLCANFKWNGKELSWEWKKPYHLLTNSNEKRRWLRDQDSNLEPNG</sequence>
<dbReference type="AlphaFoldDB" id="A0A832QBR2"/>
<proteinExistence type="predicted"/>
<evidence type="ECO:0000259" key="4">
    <source>
        <dbReference type="Pfam" id="PF13408"/>
    </source>
</evidence>
<feature type="coiled-coil region" evidence="3">
    <location>
        <begin position="132"/>
        <end position="199"/>
    </location>
</feature>
<evidence type="ECO:0000313" key="5">
    <source>
        <dbReference type="EMBL" id="HHX99356.1"/>
    </source>
</evidence>
<comment type="caution">
    <text evidence="5">The sequence shown here is derived from an EMBL/GenBank/DDBJ whole genome shotgun (WGS) entry which is preliminary data.</text>
</comment>
<dbReference type="Gene3D" id="3.90.1750.20">
    <property type="entry name" value="Putative Large Serine Recombinase, Chain B, Domain 2"/>
    <property type="match status" value="1"/>
</dbReference>
<evidence type="ECO:0000256" key="2">
    <source>
        <dbReference type="ARBA" id="ARBA00023172"/>
    </source>
</evidence>
<dbReference type="InterPro" id="IPR050639">
    <property type="entry name" value="SSR_resolvase"/>
</dbReference>
<evidence type="ECO:0000256" key="1">
    <source>
        <dbReference type="ARBA" id="ARBA00023125"/>
    </source>
</evidence>
<reference evidence="5 6" key="1">
    <citation type="journal article" date="2020" name="Biotechnol. Biofuels">
        <title>New insights from the biogas microbiome by comprehensive genome-resolved metagenomics of nearly 1600 species originating from multiple anaerobic digesters.</title>
        <authorList>
            <person name="Campanaro S."/>
            <person name="Treu L."/>
            <person name="Rodriguez-R L.M."/>
            <person name="Kovalovszki A."/>
            <person name="Ziels R.M."/>
            <person name="Maus I."/>
            <person name="Zhu X."/>
            <person name="Kougias P.G."/>
            <person name="Basile A."/>
            <person name="Luo G."/>
            <person name="Schluter A."/>
            <person name="Konstantinidis K.T."/>
            <person name="Angelidaki I."/>
        </authorList>
    </citation>
    <scope>NUCLEOTIDE SEQUENCE [LARGE SCALE GENOMIC DNA]</scope>
    <source>
        <strain evidence="5">AS05jafATM_89</strain>
    </source>
</reference>
<keyword evidence="2" id="KW-0233">DNA recombination</keyword>
<dbReference type="PANTHER" id="PTHR30461:SF2">
    <property type="entry name" value="SERINE RECOMBINASE PINE-RELATED"/>
    <property type="match status" value="1"/>
</dbReference>
<dbReference type="EMBL" id="DUTP01000003">
    <property type="protein sequence ID" value="HHX99356.1"/>
    <property type="molecule type" value="Genomic_DNA"/>
</dbReference>
<dbReference type="Proteomes" id="UP000576550">
    <property type="component" value="Unassembled WGS sequence"/>
</dbReference>
<accession>A0A832QBR2</accession>
<protein>
    <recommendedName>
        <fullName evidence="4">Recombinase zinc beta ribbon domain-containing protein</fullName>
    </recommendedName>
</protein>
<gene>
    <name evidence="5" type="ORF">GX533_01575</name>
</gene>
<dbReference type="GO" id="GO:0003677">
    <property type="term" value="F:DNA binding"/>
    <property type="evidence" value="ECO:0007669"/>
    <property type="project" value="UniProtKB-KW"/>
</dbReference>
<feature type="domain" description="Recombinase zinc beta ribbon" evidence="4">
    <location>
        <begin position="43"/>
        <end position="100"/>
    </location>
</feature>
<dbReference type="InterPro" id="IPR038109">
    <property type="entry name" value="DNA_bind_recomb_sf"/>
</dbReference>
<dbReference type="InterPro" id="IPR025827">
    <property type="entry name" value="Zn_ribbon_recom_dom"/>
</dbReference>
<dbReference type="PANTHER" id="PTHR30461">
    <property type="entry name" value="DNA-INVERTASE FROM LAMBDOID PROPHAGE"/>
    <property type="match status" value="1"/>
</dbReference>
<dbReference type="Pfam" id="PF13408">
    <property type="entry name" value="Zn_ribbon_recom"/>
    <property type="match status" value="1"/>
</dbReference>